<dbReference type="Proteomes" id="UP000094068">
    <property type="component" value="Unassembled WGS sequence"/>
</dbReference>
<organism evidence="2 3">
    <name type="scientific">Enterococcus ureasiticus</name>
    <dbReference type="NCBI Taxonomy" id="903984"/>
    <lineage>
        <taxon>Bacteria</taxon>
        <taxon>Bacillati</taxon>
        <taxon>Bacillota</taxon>
        <taxon>Bacilli</taxon>
        <taxon>Lactobacillales</taxon>
        <taxon>Enterococcaceae</taxon>
        <taxon>Enterococcus</taxon>
    </lineage>
</organism>
<dbReference type="EMBL" id="MIJZ01000001">
    <property type="protein sequence ID" value="OEG14347.1"/>
    <property type="molecule type" value="Genomic_DNA"/>
</dbReference>
<dbReference type="RefSeq" id="WP_069645385.1">
    <property type="nucleotide sequence ID" value="NZ_MIJZ01000001.1"/>
</dbReference>
<protein>
    <recommendedName>
        <fullName evidence="1">Mga helix-turn-helix domain-containing protein</fullName>
    </recommendedName>
</protein>
<sequence length="496" mass="58226">MLEAMMLEDTSKRKLTLFKLLTKFSNKQHSINFFENRLDYSYSRVVYLLELIQQDLTKMTGESIKLFQLNGVHYKKNISYDMYYQFLITQSVPYQLLISLLYYPNDDLTKFCKKNYHSRTTVVRKSKLLGSYFNKFGIKMNTTQLRLYGDERIIRVTFYSLIWLASQGVHLPKIKNNPINYDAIIKMISPYFPDSYSYSANKQISLMLNIIFLRIKSGNVLIEKTAIEPYIPMNIAYVKTGFGELIEDKKILEAEAQFSAYLLISKPNFFRNNDYRLSLLNKYLNTQTNTATKILKEVCISFSEKFLPKDFSWDNEPILFGNIANIIFTTVIIEKPFPTLFHLINHSQYSKNEYHYHLLTYFKAMFQKISKRKNFSWLKESINTLSDTLAALLVPLYESFQTDNILRIALVAESNYLLVQPLAQFIEEMPFVELIAYKYGEFSSFDLIVTTSSYLIPEDCHLPSFVFRFSADNDEQYIGLYQAIKEIRNKKVIIPE</sequence>
<dbReference type="AlphaFoldDB" id="A0A1E5GNS2"/>
<gene>
    <name evidence="2" type="ORF">BCR21_04990</name>
</gene>
<dbReference type="OrthoDB" id="2183236at2"/>
<accession>A0A1E5GNS2</accession>
<dbReference type="STRING" id="903984.BCR21_04990"/>
<dbReference type="InterPro" id="IPR007737">
    <property type="entry name" value="Mga_HTH"/>
</dbReference>
<comment type="caution">
    <text evidence="2">The sequence shown here is derived from an EMBL/GenBank/DDBJ whole genome shotgun (WGS) entry which is preliminary data.</text>
</comment>
<proteinExistence type="predicted"/>
<reference evidence="3" key="1">
    <citation type="submission" date="2016-09" db="EMBL/GenBank/DDBJ databases">
        <authorList>
            <person name="Gulvik C.A."/>
        </authorList>
    </citation>
    <scope>NUCLEOTIDE SEQUENCE [LARGE SCALE GENOMIC DNA]</scope>
    <source>
        <strain evidence="3">DSM 23328</strain>
    </source>
</reference>
<evidence type="ECO:0000259" key="1">
    <source>
        <dbReference type="Pfam" id="PF05043"/>
    </source>
</evidence>
<name>A0A1E5GNS2_9ENTE</name>
<keyword evidence="3" id="KW-1185">Reference proteome</keyword>
<feature type="domain" description="Mga helix-turn-helix" evidence="1">
    <location>
        <begin position="77"/>
        <end position="161"/>
    </location>
</feature>
<evidence type="ECO:0000313" key="2">
    <source>
        <dbReference type="EMBL" id="OEG14347.1"/>
    </source>
</evidence>
<dbReference type="Pfam" id="PF05043">
    <property type="entry name" value="Mga"/>
    <property type="match status" value="1"/>
</dbReference>
<evidence type="ECO:0000313" key="3">
    <source>
        <dbReference type="Proteomes" id="UP000094068"/>
    </source>
</evidence>